<evidence type="ECO:0000256" key="1">
    <source>
        <dbReference type="ARBA" id="ARBA00023015"/>
    </source>
</evidence>
<gene>
    <name evidence="6" type="ORF">ACMU_05140</name>
</gene>
<protein>
    <recommendedName>
        <fullName evidence="5">HTH tetR-type domain-containing protein</fullName>
    </recommendedName>
</protein>
<dbReference type="InterPro" id="IPR050109">
    <property type="entry name" value="HTH-type_TetR-like_transc_reg"/>
</dbReference>
<feature type="DNA-binding region" description="H-T-H motif" evidence="4">
    <location>
        <begin position="36"/>
        <end position="55"/>
    </location>
</feature>
<dbReference type="EMBL" id="JFKE01000002">
    <property type="protein sequence ID" value="KAJ56332.1"/>
    <property type="molecule type" value="Genomic_DNA"/>
</dbReference>
<dbReference type="OrthoDB" id="2356263at2"/>
<organism evidence="6 7">
    <name type="scientific">Actibacterium mucosum KCTC 23349</name>
    <dbReference type="NCBI Taxonomy" id="1454373"/>
    <lineage>
        <taxon>Bacteria</taxon>
        <taxon>Pseudomonadati</taxon>
        <taxon>Pseudomonadota</taxon>
        <taxon>Alphaproteobacteria</taxon>
        <taxon>Rhodobacterales</taxon>
        <taxon>Roseobacteraceae</taxon>
        <taxon>Actibacterium</taxon>
    </lineage>
</organism>
<keyword evidence="2 4" id="KW-0238">DNA-binding</keyword>
<comment type="caution">
    <text evidence="6">The sequence shown here is derived from an EMBL/GenBank/DDBJ whole genome shotgun (WGS) entry which is preliminary data.</text>
</comment>
<dbReference type="GO" id="GO:0000976">
    <property type="term" value="F:transcription cis-regulatory region binding"/>
    <property type="evidence" value="ECO:0007669"/>
    <property type="project" value="TreeGrafter"/>
</dbReference>
<evidence type="ECO:0000256" key="4">
    <source>
        <dbReference type="PROSITE-ProRule" id="PRU00335"/>
    </source>
</evidence>
<dbReference type="GO" id="GO:0003700">
    <property type="term" value="F:DNA-binding transcription factor activity"/>
    <property type="evidence" value="ECO:0007669"/>
    <property type="project" value="TreeGrafter"/>
</dbReference>
<accession>A0A037ZLB7</accession>
<dbReference type="PROSITE" id="PS50977">
    <property type="entry name" value="HTH_TETR_2"/>
    <property type="match status" value="1"/>
</dbReference>
<keyword evidence="7" id="KW-1185">Reference proteome</keyword>
<dbReference type="Pfam" id="PF17939">
    <property type="entry name" value="TetR_C_30"/>
    <property type="match status" value="1"/>
</dbReference>
<name>A0A037ZLB7_9RHOB</name>
<evidence type="ECO:0000313" key="7">
    <source>
        <dbReference type="Proteomes" id="UP000026249"/>
    </source>
</evidence>
<evidence type="ECO:0000256" key="2">
    <source>
        <dbReference type="ARBA" id="ARBA00023125"/>
    </source>
</evidence>
<dbReference type="Pfam" id="PF00440">
    <property type="entry name" value="TetR_N"/>
    <property type="match status" value="1"/>
</dbReference>
<dbReference type="AlphaFoldDB" id="A0A037ZLB7"/>
<dbReference type="InterPro" id="IPR036271">
    <property type="entry name" value="Tet_transcr_reg_TetR-rel_C_sf"/>
</dbReference>
<sequence>MGAVRKPNHDAKLDALERILVAAELGFAEKGFDGLGMKALAASAGVSQSLLHYHFGSKDRLYAAVIEHRSSLINQERQKLLQAIEPTAADRLAQVFRALFLPALGPSGGGRAYARIFAGLIVGNARDEILVRKNYDDTARLFVAAIHDCFPNSTVTQAAQIYLAALGVLTAALPRDGRAGRLAGGEHLENNQDEFVESLIRFAVGGAVAIQNG</sequence>
<feature type="domain" description="HTH tetR-type" evidence="5">
    <location>
        <begin position="13"/>
        <end position="73"/>
    </location>
</feature>
<dbReference type="PRINTS" id="PR00455">
    <property type="entry name" value="HTHTETR"/>
</dbReference>
<reference evidence="6 7" key="1">
    <citation type="submission" date="2014-03" db="EMBL/GenBank/DDBJ databases">
        <title>Draft Genome Sequence of Actibacterium mucosum KCTC 23349, a Marine Alphaproteobacterium with Complex Ionic Requirements Isolated from Mediterranean Seawater at Malvarrosa Beach, Valencia, Spain.</title>
        <authorList>
            <person name="Arahal D.R."/>
            <person name="Shao Z."/>
            <person name="Lai Q."/>
            <person name="Pujalte M.J."/>
        </authorList>
    </citation>
    <scope>NUCLEOTIDE SEQUENCE [LARGE SCALE GENOMIC DNA]</scope>
    <source>
        <strain evidence="6 7">KCTC 23349</strain>
    </source>
</reference>
<keyword evidence="3" id="KW-0804">Transcription</keyword>
<dbReference type="InterPro" id="IPR041586">
    <property type="entry name" value="PsrA_TetR_C"/>
</dbReference>
<dbReference type="InterPro" id="IPR009057">
    <property type="entry name" value="Homeodomain-like_sf"/>
</dbReference>
<proteinExistence type="predicted"/>
<evidence type="ECO:0000256" key="3">
    <source>
        <dbReference type="ARBA" id="ARBA00023163"/>
    </source>
</evidence>
<dbReference type="SUPFAM" id="SSF48498">
    <property type="entry name" value="Tetracyclin repressor-like, C-terminal domain"/>
    <property type="match status" value="1"/>
</dbReference>
<dbReference type="PANTHER" id="PTHR30055:SF234">
    <property type="entry name" value="HTH-TYPE TRANSCRIPTIONAL REGULATOR BETI"/>
    <property type="match status" value="1"/>
</dbReference>
<dbReference type="Gene3D" id="1.10.357.10">
    <property type="entry name" value="Tetracycline Repressor, domain 2"/>
    <property type="match status" value="1"/>
</dbReference>
<dbReference type="InterPro" id="IPR001647">
    <property type="entry name" value="HTH_TetR"/>
</dbReference>
<dbReference type="Proteomes" id="UP000026249">
    <property type="component" value="Unassembled WGS sequence"/>
</dbReference>
<dbReference type="STRING" id="1454373.ACMU_05140"/>
<keyword evidence="1" id="KW-0805">Transcription regulation</keyword>
<evidence type="ECO:0000259" key="5">
    <source>
        <dbReference type="PROSITE" id="PS50977"/>
    </source>
</evidence>
<dbReference type="SUPFAM" id="SSF46689">
    <property type="entry name" value="Homeodomain-like"/>
    <property type="match status" value="1"/>
</dbReference>
<evidence type="ECO:0000313" key="6">
    <source>
        <dbReference type="EMBL" id="KAJ56332.1"/>
    </source>
</evidence>
<dbReference type="PANTHER" id="PTHR30055">
    <property type="entry name" value="HTH-TYPE TRANSCRIPTIONAL REGULATOR RUTR"/>
    <property type="match status" value="1"/>
</dbReference>